<keyword evidence="10" id="KW-0548">Nucleotidyltransferase</keyword>
<dbReference type="Gene3D" id="3.90.70.80">
    <property type="match status" value="1"/>
</dbReference>
<feature type="region of interest" description="Disordered" evidence="7">
    <location>
        <begin position="728"/>
        <end position="756"/>
    </location>
</feature>
<evidence type="ECO:0000313" key="11">
    <source>
        <dbReference type="Proteomes" id="UP000594080"/>
    </source>
</evidence>
<dbReference type="InterPro" id="IPR007322">
    <property type="entry name" value="RNA_pol_bunyavir"/>
</dbReference>
<evidence type="ECO:0000256" key="1">
    <source>
        <dbReference type="ARBA" id="ARBA00012494"/>
    </source>
</evidence>
<dbReference type="InterPro" id="IPR003323">
    <property type="entry name" value="OTU_dom"/>
</dbReference>
<evidence type="ECO:0000256" key="2">
    <source>
        <dbReference type="ARBA" id="ARBA00018602"/>
    </source>
</evidence>
<feature type="region of interest" description="Disordered" evidence="7">
    <location>
        <begin position="1668"/>
        <end position="1716"/>
    </location>
</feature>
<feature type="domain" description="RdRp catalytic" evidence="8">
    <location>
        <begin position="2343"/>
        <end position="2557"/>
    </location>
</feature>
<keyword evidence="10" id="KW-0696">RNA-directed RNA polymerase</keyword>
<evidence type="ECO:0000256" key="3">
    <source>
        <dbReference type="ARBA" id="ARBA00022679"/>
    </source>
</evidence>
<dbReference type="EMBL" id="KU925446">
    <property type="protein sequence ID" value="AMT75383.1"/>
    <property type="molecule type" value="Viral_cRNA"/>
</dbReference>
<feature type="domain" description="OTU" evidence="9">
    <location>
        <begin position="30"/>
        <end position="157"/>
    </location>
</feature>
<evidence type="ECO:0000256" key="5">
    <source>
        <dbReference type="ARBA" id="ARBA00030436"/>
    </source>
</evidence>
<reference evidence="10 11" key="1">
    <citation type="journal article" date="2016" name="Viruses">
        <title>Genomic Characterization of the Genus Nairovirus (Family Bunyaviridae).</title>
        <authorList>
            <person name="Kuhn J.H."/>
            <person name="Wiley M.R."/>
            <person name="Rodriguez S.E."/>
            <person name="Bao Y."/>
            <person name="Prieto K."/>
            <person name="Travassos da Rosa A.P."/>
            <person name="Guzman H."/>
            <person name="Savji N."/>
            <person name="Ladner J.T."/>
            <person name="Tesh R.B."/>
            <person name="Wada J."/>
            <person name="Jahrling P.B."/>
            <person name="Bente D.A."/>
            <person name="Palacios G."/>
        </authorList>
    </citation>
    <scope>NUCLEOTIDE SEQUENCE [LARGE SCALE GENOMIC DNA]</scope>
    <source>
        <strain evidence="10 11">RV611</strain>
    </source>
</reference>
<evidence type="ECO:0000313" key="10">
    <source>
        <dbReference type="EMBL" id="AMT75383.1"/>
    </source>
</evidence>
<evidence type="ECO:0000256" key="7">
    <source>
        <dbReference type="SAM" id="MobiDB-lite"/>
    </source>
</evidence>
<dbReference type="GO" id="GO:0003968">
    <property type="term" value="F:RNA-directed RNA polymerase activity"/>
    <property type="evidence" value="ECO:0007669"/>
    <property type="project" value="UniProtKB-KW"/>
</dbReference>
<protein>
    <recommendedName>
        <fullName evidence="2">RNA-directed RNA polymerase L</fullName>
        <ecNumber evidence="1">2.7.7.48</ecNumber>
    </recommendedName>
    <alternativeName>
        <fullName evidence="4">Large structural protein</fullName>
    </alternativeName>
    <alternativeName>
        <fullName evidence="6">Replicase</fullName>
    </alternativeName>
    <alternativeName>
        <fullName evidence="5">Transcriptase</fullName>
    </alternativeName>
</protein>
<evidence type="ECO:0000256" key="6">
    <source>
        <dbReference type="ARBA" id="ARBA00031012"/>
    </source>
</evidence>
<dbReference type="InterPro" id="IPR007099">
    <property type="entry name" value="RNA-dir_pol_NSvirus"/>
</dbReference>
<accession>A0A191KW77</accession>
<feature type="compositionally biased region" description="Basic residues" evidence="7">
    <location>
        <begin position="1699"/>
        <end position="1708"/>
    </location>
</feature>
<proteinExistence type="predicted"/>
<dbReference type="PROSITE" id="PS50802">
    <property type="entry name" value="OTU"/>
    <property type="match status" value="1"/>
</dbReference>
<feature type="compositionally biased region" description="Basic and acidic residues" evidence="7">
    <location>
        <begin position="735"/>
        <end position="752"/>
    </location>
</feature>
<dbReference type="PROSITE" id="PS50525">
    <property type="entry name" value="RDRP_SSRNA_NEG_SEG"/>
    <property type="match status" value="1"/>
</dbReference>
<dbReference type="CDD" id="cd21880">
    <property type="entry name" value="OTU_RNAP_L_virus"/>
    <property type="match status" value="1"/>
</dbReference>
<sequence>MATILDSLSWDEVYEGYSQANTVFSYREFFEKKQTLPDGNCFFRAVSAFLYDTQNGWNEVKSICREYAKAKWDTLIDLPTRYQNPDHYCRDQLPDGYWGGSVEAEILSKALNISIVFWRCDDDVWVTNACKWGQGDFRTSINLLHLRQDHFDYLVPVDKSANLPENKMSLLDKITFTVDSILPLEEVENHDILADDANPGPVVSDFKKKLDDDLRSLSDLKKDIFTKRNINKEAFKPDIKNEKDFRKVVAEGRLIPLRVGKVLNNLFCSTIEAILEEEVIMLYPKEVGRLRFRAFDINTLGHKIIDGKKKYHRSFGSCAVAISKDLMGNLDAGYLLRMCFPGTGLSQTPDLVHPEILFDLAITATSVLLSTFLYKAKLKTKRNFIKAACSKCAYDVKKLQKLLCDETTKKLYNEPYRVVQRISQTMFKQEQKAVSEALRMMNPQSKLAFQCIELESLSLQTYFKLLKELKENDNQDQNFSSTEVKDLHECVNVIQLLCETDYSIDEKKKITLDFCTNLPTRYKSKRTTLRDLVGLCIMHFFRSKMIFKFVSLQGKAYAGMSLENLLAYAYNLYQSKENLKFTPEDTEQLCIDMRKLNNLLSSTVKKPVAIICSELYKQFRDMMDMLPEDCKQECTTLFDDIRNADSHASAWKSALRLKGTAYEGFFSKTHNWDYVPEDLKPSLSMAIQTLFPEKFEAFLERTHTHPEYRDFIPDFFLCKPRILKRDTVPSPPVKNHVEQLEDDNKQQDEPSLARKTTKKRFPLPEVAVQEVRSVRAIMDNFEQWAKDKKRPLKLGGVKKDEEDVEENELLIIEVGYQTDVEGKVVSDMNKWKGVLNLMRYLNIQVNVVTCADTSSTPKSDWWIKEEYVKLLLSSISYLFKQLQENSPSDVTDIAVGNISTQKIRSVIRSGTTIKTPVTLKEVSEAWKESKDWIMERPTGVKLPKQIEEALEVAMVEGAVVSKQSAESCFSFLLDNMDTIINEFEKTKYKHEVNKEDVTAEKIQFGWMSEDLNASHCESCLKAIKTSLNSATLGPDKIAIAARALHPADCSECCTIRLPEYPQSSYQRRLPTISEVSHLETSIDDYTEGAILDRLVKLTLPGKTEKERKIKRGVEQLIRASMKHSKLHAVKLPNGQLILDSKLKSDLDKNALDKMSFKEGGLKTLEEDRDHFSKILSQSKLQGYSDYVKETLQMAIEGMATSRSAKCSLPENWIFNILQDLKVDTGDEVILNKIQDSYQKKADFEIKPDKFVPVEWEKLENYLQDKFCKLEPMKAPLFKLDCLLFQEVYFELNKKLIETPYNQCPKTIASLLKLLLNFQWFNEAVYYAKTCETFLQAVSEFNRSGIKIIRVRHTNTNLVVVLPANKKQNMRCCLYDSKFQLLKGPFIMNRRQAVLGAAYPYITTICLLQCLQHYRCSGEILKHNEDVVIKIIDHSMALKKETIDMLKEMHNGNVHNASSILTKRCILSGNFLNKSSQDHFITVVAGFNITMGVLLGDSILNNSQPFNKQIQMMRQGLLCSLSKLSCPSELGKKFSVSCRKPEFHISRLYMQLIVFTANKYVEYNTHNWLKSDLCPKTRIPCFTIFGTHVNSDRQLIFDIYLVHIYNKEMDDFEEGCIKVLEETAERHMTWEKDIERACRLVDRGGEEAKEGLRDIRLLMGLPNIKRIKEDESCSSESSDIDSFSMEDGPLEQPTSSVKKPSSKKARSFSKLKQPPTSMYGIRAMKSKPLSVSDSFEVLRDDTRDYQQAMVDTGIHHTYKVNNESVLKDIIRVIRKNPSHTFGSVELVQVCTEIARTKFPPESLEKARRDQKNWISVSEVTETTSIIAEPRDQIMIKDAYQIILGSENKKLVKLFRGKLQRIGMSCKIDQKGKVKCADLLDTVTGLTAKQKKDITIGLTEPSKLTFYSWKDLIKKNINEVLLTADGNYIYCWLKSMASNVKKSLKNEIKGLKYGTAGLKSRLTEKSNVVAKEELLAIKSFIEYLKECTISGVAKDTNPGFAVENMITGWVKFTEHVKDSNFIIKDGLHSLEKLSKVLPVLQSKFEKICKLKKELPEVSFSREELELKMDEKNLIASFGQDIMKVSNLLFLACLSCPWCIHYKTFEAIMMKSMADVDNFNMPKSSTGFNELHPDNMIKLLCIKHLTPIAPAEIEIVTKYCMCLFSINELPYTSALTRHGAMEYKGPSEQLMGRIKSIMAITGLTDSRSDFKWTINLIANSNFEVSKKLTGRSIGERLPRSVRSKVIYEIIKLVGDTEMAVLQQLAFTSILNPKHRFFAVLAPKAQLGGHRDLLVQETGTKLVHAASEMFSRTILGTTKDDGLTNSHLKETILNTGLEAISQMKISHGREVADSSELVQFYKVCCVSGDNTKWGPIHCCSIFSGMMQQLLKDYDDWSSFYKLTFLKNLCRQVEIPASSIKKLLNSFRYKNTDINVDELSETELRTALSLRLSTWKGNEIMQFLVKNYVSKGMMAMNSYNHMGQGIHHATSSVLTSVMAEVNEHLINHYFKKHLPDLQVITHHAGSSDDYAKCIIATGVLTKSKLKEYEENFWTHMCRLKNFLAGFNRACQMKDSAKTLVSDCFLEFYSEFMMSQRITPAVIKFILTGLINSSVTSPLSLVQACHVSSQQALFNSVPLITNICFTVFRQQMFFNHTEYFQRNYGMLTMGSLSSFGKLFIPIYSNLISSSTALEDAEEIVKACNVVNKTLIHLPPSTKAKPEFITDRRSEAADIPNKVDQESSSATEETSSISSTPSDSSGASFHFNINRVLTNDEESYTKTIDNDLDLEVLDVCLTQTKAMYIGHHDYKDMPIWEKLRKCGICTTSAFLSNISDTKDLLKILRVIRSVLILLITGYYRTFTSEGTEKSVKAALNRDENRIVEDPMIQLLPEKLRRELARLGLSRMEVKELVPKPGSSDTLSSLVARKLVTMNCATEDYKSEILRLKQTLSSRNVLHGLAGGIKELSLPIYTIFMKSYFFKDLVFLTHHDKWNTKHSTNYRDSTGQTLDNKVVVKYVTWLDRLLSSTLSTDYVTPHSSDSLFDESLKGAHIIHCSDKSTEISLLKSEIEIISKEMRNLAIQFSDINRQKIKVVESHPAKIELEANKAVIVKSGLFSATDQVRLSNNPALIVGNLLDESVIVEAKPAKIDTGSLGRDRFKLTQFYTSLIDLINCINNLSLEQKKLGVPIDLELVNKYANNLTLLCRLVQQTRNKLTNFYMIKGSHINNEPTINELISYGIIEGKYYELTESSIDVSSYSLKYWKIMQCISAISVLPIPDSSKTSLLNSFLNWKPDTKELCNSCPFNNREKQMLQEFNGRLLINILASELPNIRNEQQRKNIEDLTDFVNSPMELLRKRPYLGTTSTFHTWGEGQKDGAHFTYSSSSGEATGIFIGTKLHIYISKEANTLLLEVEKKVLEWLNHRRTDILTKEQHAYFLDLLPEFRHIPKRGSDGKALGLRYSRMDPKLFEFTKPNSSSKVVKFKREILSVKKKLTKDIVSEPRAIWGTNSLTIIYDEQVERSLYHQDLLNVKETLDTVLNPNADRLPNSAYADTRLVLSKIRFSPDLFLKSLIILHHFIEHTPNTAIWEAQSKSNIIEYLMSSPSKTQMQLVSDQISKATANSISDNILSDFDSEEQLCRRLSEAVDRKMLPISAWPEVQSYLDDTGHHNITLNFLQMGLSDNYSWKFTRVIDSSSIPRAVGLRGVINLIGSEAIPRFMSPLIADGRILSQAIKVFTEARNMLAASGISDRTIDACTCSIIFCCQNKEIVRLGYRFSLKCLLMLATEKKFSTLDDLIQVSFNTLEEEVLLNLKVNIVRPSELKLGKEDRAGLSRARLLTAYNLIFPNITSMAELKKNIRRGHPDPVSELGEFMNLEFGKKESENCINLNLTRACSDIYSLKENTIKCISRVINFLAGYEDVGPTESYETIDPANFSHDQITLLDLLDEAQTVEQDYLPIPQPGNISFDWSYLED</sequence>
<feature type="compositionally biased region" description="Low complexity" evidence="7">
    <location>
        <begin position="2735"/>
        <end position="2754"/>
    </location>
</feature>
<evidence type="ECO:0000256" key="4">
    <source>
        <dbReference type="ARBA" id="ARBA00030285"/>
    </source>
</evidence>
<feature type="region of interest" description="Disordered" evidence="7">
    <location>
        <begin position="2724"/>
        <end position="2754"/>
    </location>
</feature>
<organism evidence="10 11">
    <name type="scientific">Bandia virus</name>
    <dbReference type="NCBI Taxonomy" id="248060"/>
    <lineage>
        <taxon>Viruses</taxon>
        <taxon>Riboviria</taxon>
        <taxon>Orthornavirae</taxon>
        <taxon>Negarnaviricota</taxon>
        <taxon>Polyploviricotina</taxon>
        <taxon>Bunyaviricetes</taxon>
        <taxon>Hareavirales</taxon>
        <taxon>Nairoviridae</taxon>
        <taxon>Orthonairovirus</taxon>
        <taxon>Orthonairovirus bandiaense</taxon>
    </lineage>
</organism>
<keyword evidence="3" id="KW-0808">Transferase</keyword>
<feature type="compositionally biased region" description="Low complexity" evidence="7">
    <location>
        <begin position="1673"/>
        <end position="1686"/>
    </location>
</feature>
<dbReference type="GO" id="GO:0006351">
    <property type="term" value="P:DNA-templated transcription"/>
    <property type="evidence" value="ECO:0007669"/>
    <property type="project" value="InterPro"/>
</dbReference>
<dbReference type="GO" id="GO:0039694">
    <property type="term" value="P:viral RNA genome replication"/>
    <property type="evidence" value="ECO:0007669"/>
    <property type="project" value="InterPro"/>
</dbReference>
<name>A0A191KW77_9VIRU</name>
<evidence type="ECO:0000259" key="9">
    <source>
        <dbReference type="PROSITE" id="PS50802"/>
    </source>
</evidence>
<dbReference type="InterPro" id="IPR038765">
    <property type="entry name" value="Papain-like_cys_pep_sf"/>
</dbReference>
<evidence type="ECO:0000259" key="8">
    <source>
        <dbReference type="PROSITE" id="PS50525"/>
    </source>
</evidence>
<dbReference type="SUPFAM" id="SSF54001">
    <property type="entry name" value="Cysteine proteinases"/>
    <property type="match status" value="1"/>
</dbReference>
<dbReference type="InterPro" id="IPR049605">
    <property type="entry name" value="L_OTU"/>
</dbReference>
<dbReference type="Pfam" id="PF04196">
    <property type="entry name" value="Bunya_RdRp"/>
    <property type="match status" value="1"/>
</dbReference>
<dbReference type="EC" id="2.7.7.48" evidence="1"/>
<dbReference type="Proteomes" id="UP000594080">
    <property type="component" value="Genome"/>
</dbReference>
<feature type="compositionally biased region" description="Basic and acidic residues" evidence="7">
    <location>
        <begin position="2724"/>
        <end position="2734"/>
    </location>
</feature>